<dbReference type="FunFam" id="3.10.20.310:FF:000010">
    <property type="entry name" value="sorting and assembly machinery component 50 homolog"/>
    <property type="match status" value="1"/>
</dbReference>
<evidence type="ECO:0000256" key="7">
    <source>
        <dbReference type="ARBA" id="ARBA00022801"/>
    </source>
</evidence>
<dbReference type="FunFam" id="2.40.160.50:FF:000002">
    <property type="entry name" value="sorting and assembly machinery component 50 homolog"/>
    <property type="match status" value="1"/>
</dbReference>
<feature type="short sequence motif" description="DGA/G" evidence="11">
    <location>
        <begin position="167"/>
        <end position="169"/>
    </location>
</feature>
<proteinExistence type="inferred from homology"/>
<keyword evidence="6" id="KW-1000">Mitochondrion outer membrane</keyword>
<dbReference type="GO" id="GO:0005811">
    <property type="term" value="C:lipid droplet"/>
    <property type="evidence" value="ECO:0007669"/>
    <property type="project" value="TreeGrafter"/>
</dbReference>
<dbReference type="GO" id="GO:0004806">
    <property type="term" value="F:triacylglycerol lipase activity"/>
    <property type="evidence" value="ECO:0007669"/>
    <property type="project" value="UniProtKB-EC"/>
</dbReference>
<dbReference type="InterPro" id="IPR000184">
    <property type="entry name" value="Bac_surfAg_D15"/>
</dbReference>
<evidence type="ECO:0000256" key="5">
    <source>
        <dbReference type="ARBA" id="ARBA00022692"/>
    </source>
</evidence>
<dbReference type="PANTHER" id="PTHR12406:SF22">
    <property type="entry name" value="1-ACYLGLYCEROL-3-PHOSPHATE O-ACYLTRANSFERASE PNPLA3"/>
    <property type="match status" value="1"/>
</dbReference>
<evidence type="ECO:0000259" key="12">
    <source>
        <dbReference type="PROSITE" id="PS51635"/>
    </source>
</evidence>
<dbReference type="Pfam" id="PF01103">
    <property type="entry name" value="Omp85"/>
    <property type="match status" value="1"/>
</dbReference>
<keyword evidence="7 11" id="KW-0378">Hydrolase</keyword>
<protein>
    <recommendedName>
        <fullName evidence="3">triacylglycerol lipase</fullName>
        <ecNumber evidence="3">3.1.1.3</ecNumber>
    </recommendedName>
</protein>
<dbReference type="InterPro" id="IPR002641">
    <property type="entry name" value="PNPLA_dom"/>
</dbReference>
<evidence type="ECO:0000256" key="11">
    <source>
        <dbReference type="PROSITE-ProRule" id="PRU01161"/>
    </source>
</evidence>
<feature type="active site" description="Proton acceptor" evidence="11">
    <location>
        <position position="167"/>
    </location>
</feature>
<evidence type="ECO:0000256" key="10">
    <source>
        <dbReference type="ARBA" id="ARBA00023136"/>
    </source>
</evidence>
<dbReference type="GO" id="GO:0055088">
    <property type="term" value="P:lipid homeostasis"/>
    <property type="evidence" value="ECO:0007669"/>
    <property type="project" value="TreeGrafter"/>
</dbReference>
<feature type="domain" description="PNPLA" evidence="12">
    <location>
        <begin position="11"/>
        <end position="180"/>
    </location>
</feature>
<dbReference type="GO" id="GO:0005741">
    <property type="term" value="C:mitochondrial outer membrane"/>
    <property type="evidence" value="ECO:0007669"/>
    <property type="project" value="UniProtKB-SubCell"/>
</dbReference>
<dbReference type="Gene3D" id="3.10.20.310">
    <property type="entry name" value="membrane protein fhac"/>
    <property type="match status" value="1"/>
</dbReference>
<keyword evidence="4" id="KW-1134">Transmembrane beta strand</keyword>
<name>A0A8C3PJI4_9CHAR</name>
<feature type="short sequence motif" description="GXGXXG" evidence="11">
    <location>
        <begin position="15"/>
        <end position="20"/>
    </location>
</feature>
<keyword evidence="9" id="KW-0496">Mitochondrion</keyword>
<comment type="similarity">
    <text evidence="2">Belongs to the SAM50/omp85 family.</text>
</comment>
<evidence type="ECO:0000256" key="6">
    <source>
        <dbReference type="ARBA" id="ARBA00022787"/>
    </source>
</evidence>
<dbReference type="PROSITE" id="PS51635">
    <property type="entry name" value="PNPLA"/>
    <property type="match status" value="1"/>
</dbReference>
<keyword evidence="8 11" id="KW-0443">Lipid metabolism</keyword>
<keyword evidence="15" id="KW-1185">Reference proteome</keyword>
<dbReference type="Proteomes" id="UP000694419">
    <property type="component" value="Unplaced"/>
</dbReference>
<dbReference type="SUPFAM" id="SSF52151">
    <property type="entry name" value="FabD/lysophospholipase-like"/>
    <property type="match status" value="1"/>
</dbReference>
<dbReference type="Pfam" id="PF01734">
    <property type="entry name" value="Patatin"/>
    <property type="match status" value="1"/>
</dbReference>
<feature type="domain" description="POTRA" evidence="13">
    <location>
        <begin position="534"/>
        <end position="614"/>
    </location>
</feature>
<evidence type="ECO:0000313" key="15">
    <source>
        <dbReference type="Proteomes" id="UP000694419"/>
    </source>
</evidence>
<dbReference type="PROSITE" id="PS51779">
    <property type="entry name" value="POTRA"/>
    <property type="match status" value="1"/>
</dbReference>
<evidence type="ECO:0000259" key="13">
    <source>
        <dbReference type="PROSITE" id="PS51779"/>
    </source>
</evidence>
<reference evidence="14" key="2">
    <citation type="submission" date="2025-09" db="UniProtKB">
        <authorList>
            <consortium name="Ensembl"/>
        </authorList>
    </citation>
    <scope>IDENTIFICATION</scope>
</reference>
<evidence type="ECO:0000256" key="3">
    <source>
        <dbReference type="ARBA" id="ARBA00013279"/>
    </source>
</evidence>
<organism evidence="14 15">
    <name type="scientific">Calidris pygmaea</name>
    <name type="common">Spoon-billed sandpiper</name>
    <dbReference type="NCBI Taxonomy" id="425635"/>
    <lineage>
        <taxon>Eukaryota</taxon>
        <taxon>Metazoa</taxon>
        <taxon>Chordata</taxon>
        <taxon>Craniata</taxon>
        <taxon>Vertebrata</taxon>
        <taxon>Euteleostomi</taxon>
        <taxon>Archelosauria</taxon>
        <taxon>Archosauria</taxon>
        <taxon>Dinosauria</taxon>
        <taxon>Saurischia</taxon>
        <taxon>Theropoda</taxon>
        <taxon>Coelurosauria</taxon>
        <taxon>Aves</taxon>
        <taxon>Neognathae</taxon>
        <taxon>Neoaves</taxon>
        <taxon>Charadriiformes</taxon>
        <taxon>Scolopacidae</taxon>
        <taxon>Calidris</taxon>
    </lineage>
</organism>
<keyword evidence="10" id="KW-0472">Membrane</keyword>
<accession>A0A8C3PJI4</accession>
<dbReference type="FunFam" id="3.40.1090.10:FF:000003">
    <property type="entry name" value="Patatin-like phospholipase domain-containing protein 2"/>
    <property type="match status" value="1"/>
</dbReference>
<feature type="short sequence motif" description="GXSXG" evidence="11">
    <location>
        <begin position="46"/>
        <end position="50"/>
    </location>
</feature>
<dbReference type="GO" id="GO:0010898">
    <property type="term" value="P:positive regulation of triglyceride catabolic process"/>
    <property type="evidence" value="ECO:0007669"/>
    <property type="project" value="InterPro"/>
</dbReference>
<evidence type="ECO:0000256" key="9">
    <source>
        <dbReference type="ARBA" id="ARBA00023128"/>
    </source>
</evidence>
<reference evidence="14" key="1">
    <citation type="submission" date="2025-08" db="UniProtKB">
        <authorList>
            <consortium name="Ensembl"/>
        </authorList>
    </citation>
    <scope>IDENTIFICATION</scope>
</reference>
<dbReference type="GO" id="GO:0019433">
    <property type="term" value="P:triglyceride catabolic process"/>
    <property type="evidence" value="ECO:0007669"/>
    <property type="project" value="TreeGrafter"/>
</dbReference>
<comment type="subcellular location">
    <subcellularLocation>
        <location evidence="1">Mitochondrion outer membrane</location>
        <topology evidence="1">Multi-pass membrane protein</topology>
    </subcellularLocation>
</comment>
<evidence type="ECO:0000256" key="4">
    <source>
        <dbReference type="ARBA" id="ARBA00022452"/>
    </source>
</evidence>
<keyword evidence="5" id="KW-0812">Transmembrane</keyword>
<dbReference type="Gene3D" id="3.40.1090.10">
    <property type="entry name" value="Cytosolic phospholipase A2 catalytic domain"/>
    <property type="match status" value="1"/>
</dbReference>
<evidence type="ECO:0000256" key="2">
    <source>
        <dbReference type="ARBA" id="ARBA00010913"/>
    </source>
</evidence>
<dbReference type="AlphaFoldDB" id="A0A8C3PJI4"/>
<keyword evidence="11" id="KW-0442">Lipid degradation</keyword>
<dbReference type="InterPro" id="IPR033903">
    <property type="entry name" value="PNPLA2"/>
</dbReference>
<evidence type="ECO:0000256" key="8">
    <source>
        <dbReference type="ARBA" id="ARBA00023098"/>
    </source>
</evidence>
<dbReference type="CDD" id="cd07220">
    <property type="entry name" value="Pat_PNPLA2"/>
    <property type="match status" value="1"/>
</dbReference>
<dbReference type="Gene3D" id="2.40.160.50">
    <property type="entry name" value="membrane protein fhac: a member of the omp85/tpsb transporter family"/>
    <property type="match status" value="1"/>
</dbReference>
<dbReference type="InterPro" id="IPR034746">
    <property type="entry name" value="POTRA"/>
</dbReference>
<dbReference type="InterPro" id="IPR033562">
    <property type="entry name" value="PLPL"/>
</dbReference>
<dbReference type="PANTHER" id="PTHR12406">
    <property type="entry name" value="CALCIUM-INDEPENDENT PHOSPHOLIPASE A2 IPLA2 -RELATED"/>
    <property type="match status" value="1"/>
</dbReference>
<evidence type="ECO:0000256" key="1">
    <source>
        <dbReference type="ARBA" id="ARBA00004374"/>
    </source>
</evidence>
<sequence>MMLDRERGWSVSFAGCGFLGVYHIGAATCLQERAPHVIRDARHIYGASAGALAGAVLVGGGSLAQACADVLALAKEARKRNLGPLHPSFNVIKIIRDGLMRNLPENTHQLSSGRLCISLTRVSDGKNALISNFNSKEEVVQALICSSFVPIYCGLIPPSFRGVRYVDGGISDNLPHYESKNTITVSPFAGECDICPKGNSANFHEMNVTNTSIQLSLGNLYRLTQALFPPEPKVLGEICEQGYSDALKFLKENGILNDSIYIHLSFPKKNPHEAAQHIDHMKKKILTENNKVEAFKMDVLNDQLNQNPWPLEKSIFESLPPRLRKALQEACKEQNGFYAQFSKLFPMRVISYLMLPYTLPVESAYSVALRLVNWFPDMPADVRWMQEQFCRIAGTVYSQAKSKLFCTSRKDNYASLRKCQTVPSAVEFHSSYCHLKMPHSSADLETWLWESSCFVRSAMKNASANIQEHSDLNSYPNFLPNSDESGLEIDFDSSSESLEPLPMGGPDFGALGEEAELVEVEPEAKQEILENKDVVVQHVHFDGLGRTKDDIIMYEIADVFKAKNLIDVMRKSHEAREKLLRLGIFRQVEVLIDTCQGDDALPNGLDVTFEVTELRRLTGSYNTMVGNNEGSMVLGLKFPNLFGRAEKVTFQFSYGTKETSYGLSFFKPQPGNFERNFSANIYKVTGQFPWSSLRETDRGISTEFNFPIWKTNHTLKWEGVWRELGCLARTASFSVREESGHSLKSSLSHAMVIDSRNSSILPRRGALLKINQELAGYTGGDVSFLKEDFEFQLNKQLLWDSVFSASLWGGMLVPIGDKPSSIADRFYLGGPTSVRGFSMYSIGPQSEGDYLGGEAYWAGGLHLYTPLPFRPGRGGFGDLFRTHFFLNAGNLCNLNYGDGPRAHLQKLAEYIRWSYGAGIVLRLGNIARLELNYCFPMGVQSGDRQNQTASCAVSLSGKKTTFRCRHPPVSGLYSEASSMAAVSSNQKAFSLNAERRAASLPLQFRAASVLVLTSILVSADVGGQLLGPVGSLGL</sequence>
<feature type="active site" description="Nucleophile" evidence="11">
    <location>
        <position position="48"/>
    </location>
</feature>
<evidence type="ECO:0000313" key="14">
    <source>
        <dbReference type="Ensembl" id="ENSCPGP00000006274.1"/>
    </source>
</evidence>
<dbReference type="InterPro" id="IPR016035">
    <property type="entry name" value="Acyl_Trfase/lysoPLipase"/>
</dbReference>
<dbReference type="Ensembl" id="ENSCPGT00000006915.1">
    <property type="protein sequence ID" value="ENSCPGP00000006274.1"/>
    <property type="gene ID" value="ENSCPGG00000004505.1"/>
</dbReference>
<dbReference type="EC" id="3.1.1.3" evidence="3"/>